<organism evidence="10 11">
    <name type="scientific">Bacteroides luti</name>
    <dbReference type="NCBI Taxonomy" id="1297750"/>
    <lineage>
        <taxon>Bacteria</taxon>
        <taxon>Pseudomonadati</taxon>
        <taxon>Bacteroidota</taxon>
        <taxon>Bacteroidia</taxon>
        <taxon>Bacteroidales</taxon>
        <taxon>Bacteroidaceae</taxon>
        <taxon>Bacteroides</taxon>
    </lineage>
</organism>
<dbReference type="Gene3D" id="2.40.170.20">
    <property type="entry name" value="TonB-dependent receptor, beta-barrel domain"/>
    <property type="match status" value="1"/>
</dbReference>
<keyword evidence="3 7" id="KW-1134">Transmembrane beta strand</keyword>
<feature type="chain" id="PRO_5013177669" evidence="8">
    <location>
        <begin position="19"/>
        <end position="1005"/>
    </location>
</feature>
<dbReference type="SUPFAM" id="SSF49464">
    <property type="entry name" value="Carboxypeptidase regulatory domain-like"/>
    <property type="match status" value="1"/>
</dbReference>
<dbReference type="InterPro" id="IPR012910">
    <property type="entry name" value="Plug_dom"/>
</dbReference>
<evidence type="ECO:0000256" key="8">
    <source>
        <dbReference type="SAM" id="SignalP"/>
    </source>
</evidence>
<evidence type="ECO:0000256" key="1">
    <source>
        <dbReference type="ARBA" id="ARBA00004571"/>
    </source>
</evidence>
<dbReference type="NCBIfam" id="TIGR04057">
    <property type="entry name" value="SusC_RagA_signa"/>
    <property type="match status" value="1"/>
</dbReference>
<evidence type="ECO:0000259" key="9">
    <source>
        <dbReference type="Pfam" id="PF07715"/>
    </source>
</evidence>
<dbReference type="PROSITE" id="PS52016">
    <property type="entry name" value="TONB_DEPENDENT_REC_3"/>
    <property type="match status" value="1"/>
</dbReference>
<evidence type="ECO:0000313" key="11">
    <source>
        <dbReference type="Proteomes" id="UP000184509"/>
    </source>
</evidence>
<keyword evidence="4 7" id="KW-0812">Transmembrane</keyword>
<proteinExistence type="inferred from homology"/>
<keyword evidence="5 7" id="KW-0472">Membrane</keyword>
<dbReference type="RefSeq" id="WP_073401079.1">
    <property type="nucleotide sequence ID" value="NZ_FQTV01000007.1"/>
</dbReference>
<dbReference type="GO" id="GO:0009279">
    <property type="term" value="C:cell outer membrane"/>
    <property type="evidence" value="ECO:0007669"/>
    <property type="project" value="UniProtKB-SubCell"/>
</dbReference>
<keyword evidence="6 7" id="KW-0998">Cell outer membrane</keyword>
<evidence type="ECO:0000256" key="7">
    <source>
        <dbReference type="PROSITE-ProRule" id="PRU01360"/>
    </source>
</evidence>
<protein>
    <submittedName>
        <fullName evidence="10">TonB-linked outer membrane protein, SusC/RagA family</fullName>
    </submittedName>
</protein>
<dbReference type="NCBIfam" id="TIGR04056">
    <property type="entry name" value="OMP_RagA_SusC"/>
    <property type="match status" value="1"/>
</dbReference>
<evidence type="ECO:0000256" key="5">
    <source>
        <dbReference type="ARBA" id="ARBA00023136"/>
    </source>
</evidence>
<comment type="subcellular location">
    <subcellularLocation>
        <location evidence="1 7">Cell outer membrane</location>
        <topology evidence="1 7">Multi-pass membrane protein</topology>
    </subcellularLocation>
</comment>
<name>A0A1M5ARW0_9BACE</name>
<reference evidence="10 11" key="1">
    <citation type="submission" date="2016-11" db="EMBL/GenBank/DDBJ databases">
        <authorList>
            <person name="Jaros S."/>
            <person name="Januszkiewicz K."/>
            <person name="Wedrychowicz H."/>
        </authorList>
    </citation>
    <scope>NUCLEOTIDE SEQUENCE [LARGE SCALE GENOMIC DNA]</scope>
    <source>
        <strain evidence="10 11">DSM 26991</strain>
    </source>
</reference>
<dbReference type="InterPro" id="IPR023997">
    <property type="entry name" value="TonB-dep_OMP_SusC/RagA_CS"/>
</dbReference>
<dbReference type="InterPro" id="IPR008969">
    <property type="entry name" value="CarboxyPept-like_regulatory"/>
</dbReference>
<evidence type="ECO:0000313" key="10">
    <source>
        <dbReference type="EMBL" id="SHF32998.1"/>
    </source>
</evidence>
<dbReference type="InterPro" id="IPR023996">
    <property type="entry name" value="TonB-dep_OMP_SusC/RagA"/>
</dbReference>
<comment type="similarity">
    <text evidence="7">Belongs to the TonB-dependent receptor family.</text>
</comment>
<feature type="signal peptide" evidence="8">
    <location>
        <begin position="1"/>
        <end position="18"/>
    </location>
</feature>
<keyword evidence="2 7" id="KW-0813">Transport</keyword>
<dbReference type="Gene3D" id="2.60.40.1120">
    <property type="entry name" value="Carboxypeptidase-like, regulatory domain"/>
    <property type="match status" value="1"/>
</dbReference>
<accession>A0A1M5ARW0</accession>
<dbReference type="AlphaFoldDB" id="A0A1M5ARW0"/>
<sequence length="1005" mass="111260">MKKYLFIILSVISMSVYAQKMTVTGKVTSVKDKEPIIGVTVLVKGTNQGTMTDLEGNYSLSNVSGNATIIYSMVGFKKQTANVNGKAVINVSLDEDVSVLDEVVVVGYGAVKKSDLTSSISTVKGEDIKTLSSGNAMNALQGKINGVQISSSGGPGDAPRVIIRGVTTTNGSDPLYVVDGMPVGTNINFLSQNDIESIEVLKDASAAAIYGTRGSNGVILVTTKKGKAGKTQFQINTSVGLQTIADPKMANASEYEKVFKARYTNDGSTPIWNTPEGSTGTDWWNQVVNKTALIQNYNISFQGGTDKYTFSGSVGYFKQNSQFDTGFWDKLTARFNTEYKFNNVVKTGIDLAPKLERWDDTPSGLFSSAMRMDPTTPVYRPEEAWVDNKYNNYQRSYNNQVWNPAGSLARQNYSSDEYGLLMTPYISVEPIKGLTLRSQFGVNATFRISDTFIPKFYIDNLEQQELSYVERKFNTQVDWNWTNTANYMTTINKKHNINAMVGYTMEKFSNYWLTGSRENTASNIIELQQVNAGTQSQKASGTDQYTTLLSYLGRAMYNYDNRYYLTASVRVDGSSRFPKGSKYATFPAVSAAWRVSGEDFMKDQEFINNLKFRLGWGRVGNQNIANSAYLTLMGNADYVLGGNRIIGSAVSSVGNTSLRWETVEDHNIGLDMSILNNRLSMTVDLFQKKSTDMLLQKENLLILGYPDWNSRVWTNVGSMKATGWEVSLNWNDKKGDFSYDLGVNLSSVKNKIIKLTGQAPLYTKELNSGNYIIRNEEGGDLSGFYGYTCDGIFQNKAEVNAHTDEHGTLIQPYAKPGDLIFRDRNHDGVLNADDKTFIGNPFPDLMLGFNTRLGYKNFDLVANFYGTFGNDIFNTTKSLYAGTSGSNVYAGTYDKVWREDNTGASIPRLSVNDLNNNYTTVSSFFVEDGSYFRCKLLQLGYTLPKNMIKGLGVRVSLSAQNLFTITNYSGMDPERAAMGGVTESGVDNIGYPNPRTFLLGVNLNF</sequence>
<evidence type="ECO:0000256" key="4">
    <source>
        <dbReference type="ARBA" id="ARBA00022692"/>
    </source>
</evidence>
<dbReference type="InterPro" id="IPR039426">
    <property type="entry name" value="TonB-dep_rcpt-like"/>
</dbReference>
<dbReference type="InterPro" id="IPR036942">
    <property type="entry name" value="Beta-barrel_TonB_sf"/>
</dbReference>
<dbReference type="SUPFAM" id="SSF56935">
    <property type="entry name" value="Porins"/>
    <property type="match status" value="1"/>
</dbReference>
<gene>
    <name evidence="10" type="ORF">SAMN05444405_10778</name>
</gene>
<dbReference type="Proteomes" id="UP000184509">
    <property type="component" value="Unassembled WGS sequence"/>
</dbReference>
<evidence type="ECO:0000256" key="2">
    <source>
        <dbReference type="ARBA" id="ARBA00022448"/>
    </source>
</evidence>
<dbReference type="OrthoDB" id="9768177at2"/>
<feature type="domain" description="TonB-dependent receptor plug" evidence="9">
    <location>
        <begin position="113"/>
        <end position="218"/>
    </location>
</feature>
<keyword evidence="8" id="KW-0732">Signal</keyword>
<dbReference type="STRING" id="1297750.SAMN05444405_10778"/>
<evidence type="ECO:0000256" key="6">
    <source>
        <dbReference type="ARBA" id="ARBA00023237"/>
    </source>
</evidence>
<dbReference type="Pfam" id="PF13715">
    <property type="entry name" value="CarbopepD_reg_2"/>
    <property type="match status" value="1"/>
</dbReference>
<dbReference type="Pfam" id="PF07715">
    <property type="entry name" value="Plug"/>
    <property type="match status" value="1"/>
</dbReference>
<dbReference type="InterPro" id="IPR037066">
    <property type="entry name" value="Plug_dom_sf"/>
</dbReference>
<evidence type="ECO:0000256" key="3">
    <source>
        <dbReference type="ARBA" id="ARBA00022452"/>
    </source>
</evidence>
<dbReference type="Gene3D" id="2.170.130.10">
    <property type="entry name" value="TonB-dependent receptor, plug domain"/>
    <property type="match status" value="1"/>
</dbReference>
<keyword evidence="11" id="KW-1185">Reference proteome</keyword>
<dbReference type="EMBL" id="FQTV01000007">
    <property type="protein sequence ID" value="SHF32998.1"/>
    <property type="molecule type" value="Genomic_DNA"/>
</dbReference>